<dbReference type="EMBL" id="CP045810">
    <property type="protein sequence ID" value="QHN39322.1"/>
    <property type="molecule type" value="Genomic_DNA"/>
</dbReference>
<evidence type="ECO:0000256" key="9">
    <source>
        <dbReference type="ARBA" id="ARBA00023136"/>
    </source>
</evidence>
<feature type="domain" description="Cation/H+ exchanger transmembrane" evidence="13">
    <location>
        <begin position="171"/>
        <end position="550"/>
    </location>
</feature>
<evidence type="ECO:0000256" key="1">
    <source>
        <dbReference type="ARBA" id="ARBA00004141"/>
    </source>
</evidence>
<evidence type="ECO:0000256" key="11">
    <source>
        <dbReference type="SAM" id="MobiDB-lite"/>
    </source>
</evidence>
<feature type="region of interest" description="Disordered" evidence="11">
    <location>
        <begin position="27"/>
        <end position="84"/>
    </location>
</feature>
<evidence type="ECO:0000256" key="3">
    <source>
        <dbReference type="ARBA" id="ARBA00022448"/>
    </source>
</evidence>
<proteinExistence type="inferred from homology"/>
<feature type="transmembrane region" description="Helical" evidence="12">
    <location>
        <begin position="252"/>
        <end position="275"/>
    </location>
</feature>
<feature type="transmembrane region" description="Helical" evidence="12">
    <location>
        <begin position="150"/>
        <end position="177"/>
    </location>
</feature>
<evidence type="ECO:0000313" key="14">
    <source>
        <dbReference type="EMBL" id="QHN39322.1"/>
    </source>
</evidence>
<reference evidence="14" key="1">
    <citation type="journal article" date="2021" name="Nat. Microbiol.">
        <title>Cocultivation of an ultrasmall environmental parasitic bacterium with lytic ability against bacteria associated with wastewater foams.</title>
        <authorList>
            <person name="Batinovic S."/>
            <person name="Rose J.J.A."/>
            <person name="Ratcliffe J."/>
            <person name="Seviour R.J."/>
            <person name="Petrovski S."/>
        </authorList>
    </citation>
    <scope>NUCLEOTIDE SEQUENCE</scope>
    <source>
        <strain evidence="14">CON44</strain>
    </source>
</reference>
<dbReference type="PANTHER" id="PTHR43562">
    <property type="entry name" value="NAPA-TYPE SODIUM/HYDROGEN ANTIPORTER"/>
    <property type="match status" value="1"/>
</dbReference>
<dbReference type="AlphaFoldDB" id="A0A857LL85"/>
<evidence type="ECO:0000256" key="7">
    <source>
        <dbReference type="ARBA" id="ARBA00023053"/>
    </source>
</evidence>
<keyword evidence="10" id="KW-0739">Sodium transport</keyword>
<gene>
    <name evidence="14" type="ORF">GII30_09245</name>
</gene>
<evidence type="ECO:0000256" key="2">
    <source>
        <dbReference type="ARBA" id="ARBA00005551"/>
    </source>
</evidence>
<dbReference type="Pfam" id="PF00999">
    <property type="entry name" value="Na_H_Exchanger"/>
    <property type="match status" value="1"/>
</dbReference>
<evidence type="ECO:0000256" key="6">
    <source>
        <dbReference type="ARBA" id="ARBA00022989"/>
    </source>
</evidence>
<feature type="transmembrane region" description="Helical" evidence="12">
    <location>
        <begin position="525"/>
        <end position="545"/>
    </location>
</feature>
<dbReference type="PANTHER" id="PTHR43562:SF3">
    <property type="entry name" value="SODIUM ION_PROTON EXCHANGER (EUROFUNG)"/>
    <property type="match status" value="1"/>
</dbReference>
<evidence type="ECO:0000256" key="8">
    <source>
        <dbReference type="ARBA" id="ARBA00023065"/>
    </source>
</evidence>
<feature type="transmembrane region" description="Helical" evidence="12">
    <location>
        <begin position="354"/>
        <end position="376"/>
    </location>
</feature>
<dbReference type="GO" id="GO:1902600">
    <property type="term" value="P:proton transmembrane transport"/>
    <property type="evidence" value="ECO:0007669"/>
    <property type="project" value="InterPro"/>
</dbReference>
<dbReference type="GO" id="GO:0016020">
    <property type="term" value="C:membrane"/>
    <property type="evidence" value="ECO:0007669"/>
    <property type="project" value="UniProtKB-SubCell"/>
</dbReference>
<feature type="transmembrane region" description="Helical" evidence="12">
    <location>
        <begin position="466"/>
        <end position="487"/>
    </location>
</feature>
<evidence type="ECO:0000256" key="4">
    <source>
        <dbReference type="ARBA" id="ARBA00022449"/>
    </source>
</evidence>
<name>A0A857LL85_9ACTN</name>
<dbReference type="InterPro" id="IPR006153">
    <property type="entry name" value="Cation/H_exchanger_TM"/>
</dbReference>
<feature type="transmembrane region" description="Helical" evidence="12">
    <location>
        <begin position="184"/>
        <end position="204"/>
    </location>
</feature>
<feature type="region of interest" description="Disordered" evidence="11">
    <location>
        <begin position="562"/>
        <end position="582"/>
    </location>
</feature>
<keyword evidence="6 12" id="KW-1133">Transmembrane helix</keyword>
<feature type="transmembrane region" description="Helical" evidence="12">
    <location>
        <begin position="224"/>
        <end position="245"/>
    </location>
</feature>
<keyword evidence="8" id="KW-0406">Ion transport</keyword>
<keyword evidence="4" id="KW-0050">Antiport</keyword>
<comment type="subcellular location">
    <subcellularLocation>
        <location evidence="1">Membrane</location>
        <topology evidence="1">Multi-pass membrane protein</topology>
    </subcellularLocation>
</comment>
<sequence>MNFSATGLSDLPIRCCSSYALPQPCHRRSVAGPRPCGHRRARRAGSGASRRCRDPGQVYGQRRATSRHHHSSRWSSPRPTPPCRAFRRTAQVAAPGYPRHLGVRLGSPTSSVALPAGRHRTGRNPSPHVRTQRGDHVGTALIVASSPTPFIAPGALTTLFTQVAVLLGAAIAFGWLARRLGLPAVTGELVVGIVLGPSILGEIWPALQHGLFPADTHQQQLTDAIGQLGVVLLVGLAGAELDLAFVRRQTRLVSGVGIGAFVFPLAAGVGAGILLPTSMRADGSSTVALSLLLGAALSVSAIPIIAKILSEMGMLHRNVGQVILAAATTNDAVAWILVSVTASMATVGVNTGDIAAASIGTLGAFVVAIVILRPAVQPLLRRLEESSAAVYLAPVSAVVIVGCAAATQALGLEAILGAFLAGIVIGPRKPWLMAPLNTVTLTILVPIFLATAGLRVDLSLLTEPVVALATVTVVAVAVVSKFAGAYLGARMVRQTHWEATAIGAGLNARGAIEIVIAMVGLRLGIFSPSIFAIVVIVAIVTSVMAPPALKYAMARVTSTSEEQIRQELRSHQPDPEADGRRH</sequence>
<keyword evidence="9 12" id="KW-0472">Membrane</keyword>
<protein>
    <submittedName>
        <fullName evidence="14">Cation:proton antiporter</fullName>
    </submittedName>
</protein>
<feature type="region of interest" description="Disordered" evidence="11">
    <location>
        <begin position="97"/>
        <end position="132"/>
    </location>
</feature>
<dbReference type="GO" id="GO:0015297">
    <property type="term" value="F:antiporter activity"/>
    <property type="evidence" value="ECO:0007669"/>
    <property type="project" value="UniProtKB-KW"/>
</dbReference>
<feature type="transmembrane region" description="Helical" evidence="12">
    <location>
        <begin position="322"/>
        <end position="342"/>
    </location>
</feature>
<evidence type="ECO:0000259" key="13">
    <source>
        <dbReference type="Pfam" id="PF00999"/>
    </source>
</evidence>
<keyword evidence="3" id="KW-0813">Transport</keyword>
<feature type="transmembrane region" description="Helical" evidence="12">
    <location>
        <begin position="287"/>
        <end position="310"/>
    </location>
</feature>
<feature type="transmembrane region" description="Helical" evidence="12">
    <location>
        <begin position="431"/>
        <end position="454"/>
    </location>
</feature>
<evidence type="ECO:0000256" key="12">
    <source>
        <dbReference type="SAM" id="Phobius"/>
    </source>
</evidence>
<feature type="transmembrane region" description="Helical" evidence="12">
    <location>
        <begin position="388"/>
        <end position="411"/>
    </location>
</feature>
<dbReference type="GO" id="GO:0006814">
    <property type="term" value="P:sodium ion transport"/>
    <property type="evidence" value="ECO:0007669"/>
    <property type="project" value="UniProtKB-KW"/>
</dbReference>
<comment type="similarity">
    <text evidence="2">Belongs to the monovalent cation:proton antiporter 2 (CPA2) transporter (TC 2.A.37) family.</text>
</comment>
<dbReference type="InterPro" id="IPR038770">
    <property type="entry name" value="Na+/solute_symporter_sf"/>
</dbReference>
<keyword evidence="7" id="KW-0915">Sodium</keyword>
<accession>A0A857LL85</accession>
<dbReference type="Gene3D" id="1.20.1530.20">
    <property type="match status" value="1"/>
</dbReference>
<keyword evidence="5 12" id="KW-0812">Transmembrane</keyword>
<organism evidence="14">
    <name type="scientific">Gordonia amarae</name>
    <dbReference type="NCBI Taxonomy" id="36821"/>
    <lineage>
        <taxon>Bacteria</taxon>
        <taxon>Bacillati</taxon>
        <taxon>Actinomycetota</taxon>
        <taxon>Actinomycetes</taxon>
        <taxon>Mycobacteriales</taxon>
        <taxon>Gordoniaceae</taxon>
        <taxon>Gordonia</taxon>
    </lineage>
</organism>
<evidence type="ECO:0000256" key="5">
    <source>
        <dbReference type="ARBA" id="ARBA00022692"/>
    </source>
</evidence>
<evidence type="ECO:0000256" key="10">
    <source>
        <dbReference type="ARBA" id="ARBA00023201"/>
    </source>
</evidence>